<evidence type="ECO:0000313" key="1">
    <source>
        <dbReference type="EMBL" id="KAH0558559.1"/>
    </source>
</evidence>
<feature type="non-terminal residue" evidence="1">
    <location>
        <position position="133"/>
    </location>
</feature>
<sequence length="133" mass="15529">MADTIKFELEFCLQEDVLAELAEFVRLNHLRQFRDARLYFEKCLSNRTKNWFPAMAEYADCLLRQGLYGSLATFCRNAKDTAGDPQERQLFVLIEVLANIHREMSFENAVEQLKNTWSLVKDSFNPSDPKDVE</sequence>
<name>A0A9P8RNG2_9PEZI</name>
<dbReference type="Proteomes" id="UP000750711">
    <property type="component" value="Unassembled WGS sequence"/>
</dbReference>
<reference evidence="1" key="1">
    <citation type="submission" date="2021-03" db="EMBL/GenBank/DDBJ databases">
        <title>Comparative genomics and phylogenomic investigation of the class Geoglossomycetes provide insights into ecological specialization and systematics.</title>
        <authorList>
            <person name="Melie T."/>
            <person name="Pirro S."/>
            <person name="Miller A.N."/>
            <person name="Quandt A."/>
        </authorList>
    </citation>
    <scope>NUCLEOTIDE SEQUENCE</scope>
    <source>
        <strain evidence="1">CAQ_001_2017</strain>
    </source>
</reference>
<comment type="caution">
    <text evidence="1">The sequence shown here is derived from an EMBL/GenBank/DDBJ whole genome shotgun (WGS) entry which is preliminary data.</text>
</comment>
<protein>
    <submittedName>
        <fullName evidence="1">Uncharacterized protein</fullName>
    </submittedName>
</protein>
<accession>A0A9P8RNG2</accession>
<dbReference type="EMBL" id="JAGHQM010000808">
    <property type="protein sequence ID" value="KAH0558559.1"/>
    <property type="molecule type" value="Genomic_DNA"/>
</dbReference>
<proteinExistence type="predicted"/>
<evidence type="ECO:0000313" key="2">
    <source>
        <dbReference type="Proteomes" id="UP000750711"/>
    </source>
</evidence>
<gene>
    <name evidence="1" type="ORF">GP486_004786</name>
</gene>
<keyword evidence="2" id="KW-1185">Reference proteome</keyword>
<dbReference type="AlphaFoldDB" id="A0A9P8RNG2"/>
<organism evidence="1 2">
    <name type="scientific">Trichoglossum hirsutum</name>
    <dbReference type="NCBI Taxonomy" id="265104"/>
    <lineage>
        <taxon>Eukaryota</taxon>
        <taxon>Fungi</taxon>
        <taxon>Dikarya</taxon>
        <taxon>Ascomycota</taxon>
        <taxon>Pezizomycotina</taxon>
        <taxon>Geoglossomycetes</taxon>
        <taxon>Geoglossales</taxon>
        <taxon>Geoglossaceae</taxon>
        <taxon>Trichoglossum</taxon>
    </lineage>
</organism>